<feature type="region of interest" description="Disordered" evidence="1">
    <location>
        <begin position="310"/>
        <end position="351"/>
    </location>
</feature>
<dbReference type="Proteomes" id="UP001231189">
    <property type="component" value="Unassembled WGS sequence"/>
</dbReference>
<comment type="caution">
    <text evidence="2">The sequence shown here is derived from an EMBL/GenBank/DDBJ whole genome shotgun (WGS) entry which is preliminary data.</text>
</comment>
<dbReference type="EMBL" id="JAUUTY010000001">
    <property type="protein sequence ID" value="KAK1698510.1"/>
    <property type="molecule type" value="Genomic_DNA"/>
</dbReference>
<feature type="compositionally biased region" description="Polar residues" evidence="1">
    <location>
        <begin position="146"/>
        <end position="166"/>
    </location>
</feature>
<organism evidence="2 3">
    <name type="scientific">Lolium multiflorum</name>
    <name type="common">Italian ryegrass</name>
    <name type="synonym">Lolium perenne subsp. multiflorum</name>
    <dbReference type="NCBI Taxonomy" id="4521"/>
    <lineage>
        <taxon>Eukaryota</taxon>
        <taxon>Viridiplantae</taxon>
        <taxon>Streptophyta</taxon>
        <taxon>Embryophyta</taxon>
        <taxon>Tracheophyta</taxon>
        <taxon>Spermatophyta</taxon>
        <taxon>Magnoliopsida</taxon>
        <taxon>Liliopsida</taxon>
        <taxon>Poales</taxon>
        <taxon>Poaceae</taxon>
        <taxon>BOP clade</taxon>
        <taxon>Pooideae</taxon>
        <taxon>Poodae</taxon>
        <taxon>Poeae</taxon>
        <taxon>Poeae Chloroplast Group 2 (Poeae type)</taxon>
        <taxon>Loliodinae</taxon>
        <taxon>Loliinae</taxon>
        <taxon>Lolium</taxon>
    </lineage>
</organism>
<feature type="region of interest" description="Disordered" evidence="1">
    <location>
        <begin position="119"/>
        <end position="167"/>
    </location>
</feature>
<protein>
    <submittedName>
        <fullName evidence="2">Uncharacterized protein</fullName>
    </submittedName>
</protein>
<evidence type="ECO:0000313" key="3">
    <source>
        <dbReference type="Proteomes" id="UP001231189"/>
    </source>
</evidence>
<name>A0AAD8X7J1_LOLMU</name>
<dbReference type="AlphaFoldDB" id="A0AAD8X7J1"/>
<gene>
    <name evidence="2" type="ORF">QYE76_015207</name>
</gene>
<feature type="compositionally biased region" description="Polar residues" evidence="1">
    <location>
        <begin position="119"/>
        <end position="128"/>
    </location>
</feature>
<evidence type="ECO:0000256" key="1">
    <source>
        <dbReference type="SAM" id="MobiDB-lite"/>
    </source>
</evidence>
<evidence type="ECO:0000313" key="2">
    <source>
        <dbReference type="EMBL" id="KAK1698510.1"/>
    </source>
</evidence>
<reference evidence="2" key="1">
    <citation type="submission" date="2023-07" db="EMBL/GenBank/DDBJ databases">
        <title>A chromosome-level genome assembly of Lolium multiflorum.</title>
        <authorList>
            <person name="Chen Y."/>
            <person name="Copetti D."/>
            <person name="Kolliker R."/>
            <person name="Studer B."/>
        </authorList>
    </citation>
    <scope>NUCLEOTIDE SEQUENCE</scope>
    <source>
        <strain evidence="2">02402/16</strain>
        <tissue evidence="2">Leaf</tissue>
    </source>
</reference>
<proteinExistence type="predicted"/>
<sequence length="490" mass="54861">MSLANYMLKQMATPDTRWRVTYAITLRRRELVFSDGFLIVRHDAGRFVLLDDKEVVIDARSIREGESAESGGLVEFPCHLARIPSHPVGSSCLGDYFYDFYYEVESVVVRGPPVEKISISTSERSSPNAPSPKRSRIDHHKAAESSEGQTGASQNVTYGKSYSNNLDVVPENDYEEDSEEDHELLIDTIAREQMEKNQQHDGDIVRVCEDAIVEESSPDCKEPCNAATDTVSDLQQKATVTEAVPNINDTSALLKAPATPVVSKEIVCLGYHQNTYERSYASVVCNKERLSIPVVTEVGHDYHYEPVASPAYTVQSPEEESGGKSSIKAVDNNDEELEDGRRSMRNQQQKMEKVMDQAAALSKKRNLEGNPSSDEKLLPVKEIWERYVRSDDPIDVFNIKLKRVKKFLKGWGSNMFGNNKKKKQSLKQELSDLEAVEEAVGLYKAEDAEKIRGGAKKLITMAAELARKNQETPVPGMLMIKDRDHQAAQI</sequence>
<accession>A0AAD8X7J1</accession>
<keyword evidence="3" id="KW-1185">Reference proteome</keyword>